<dbReference type="EMBL" id="KB632317">
    <property type="protein sequence ID" value="ERL92254.1"/>
    <property type="molecule type" value="Genomic_DNA"/>
</dbReference>
<dbReference type="AlphaFoldDB" id="U4UE50"/>
<dbReference type="PROSITE" id="PS51257">
    <property type="entry name" value="PROKAR_LIPOPROTEIN"/>
    <property type="match status" value="1"/>
</dbReference>
<keyword evidence="1" id="KW-0812">Transmembrane</keyword>
<evidence type="ECO:0000256" key="1">
    <source>
        <dbReference type="SAM" id="Phobius"/>
    </source>
</evidence>
<sequence length="84" mass="9190">MSTSPKRIWWPCTCTCSATAGCSVCLNLQLLLCSVILVFTLRFMVPIYALPQLHGTLWTPCADKGSRLSLADLKVCWIVVGSCP</sequence>
<accession>U4UE50</accession>
<gene>
    <name evidence="2" type="ORF">D910_09571</name>
</gene>
<keyword evidence="1" id="KW-0472">Membrane</keyword>
<dbReference type="Proteomes" id="UP000030742">
    <property type="component" value="Unassembled WGS sequence"/>
</dbReference>
<name>U4UE50_DENPD</name>
<reference evidence="2 3" key="1">
    <citation type="journal article" date="2013" name="Genome Biol.">
        <title>Draft genome of the mountain pine beetle, Dendroctonus ponderosae Hopkins, a major forest pest.</title>
        <authorList>
            <person name="Keeling C.I."/>
            <person name="Yuen M.M."/>
            <person name="Liao N.Y."/>
            <person name="Docking T.R."/>
            <person name="Chan S.K."/>
            <person name="Taylor G.A."/>
            <person name="Palmquist D.L."/>
            <person name="Jackman S.D."/>
            <person name="Nguyen A."/>
            <person name="Li M."/>
            <person name="Henderson H."/>
            <person name="Janes J.K."/>
            <person name="Zhao Y."/>
            <person name="Pandoh P."/>
            <person name="Moore R."/>
            <person name="Sperling F.A."/>
            <person name="Huber D.P."/>
            <person name="Birol I."/>
            <person name="Jones S.J."/>
            <person name="Bohlmann J."/>
        </authorList>
    </citation>
    <scope>NUCLEOTIDE SEQUENCE</scope>
</reference>
<feature type="transmembrane region" description="Helical" evidence="1">
    <location>
        <begin position="30"/>
        <end position="50"/>
    </location>
</feature>
<keyword evidence="1" id="KW-1133">Transmembrane helix</keyword>
<organism evidence="2 3">
    <name type="scientific">Dendroctonus ponderosae</name>
    <name type="common">Mountain pine beetle</name>
    <dbReference type="NCBI Taxonomy" id="77166"/>
    <lineage>
        <taxon>Eukaryota</taxon>
        <taxon>Metazoa</taxon>
        <taxon>Ecdysozoa</taxon>
        <taxon>Arthropoda</taxon>
        <taxon>Hexapoda</taxon>
        <taxon>Insecta</taxon>
        <taxon>Pterygota</taxon>
        <taxon>Neoptera</taxon>
        <taxon>Endopterygota</taxon>
        <taxon>Coleoptera</taxon>
        <taxon>Polyphaga</taxon>
        <taxon>Cucujiformia</taxon>
        <taxon>Curculionidae</taxon>
        <taxon>Scolytinae</taxon>
        <taxon>Dendroctonus</taxon>
    </lineage>
</organism>
<evidence type="ECO:0000313" key="2">
    <source>
        <dbReference type="EMBL" id="ERL92254.1"/>
    </source>
</evidence>
<proteinExistence type="predicted"/>
<protein>
    <submittedName>
        <fullName evidence="2">Uncharacterized protein</fullName>
    </submittedName>
</protein>
<evidence type="ECO:0000313" key="3">
    <source>
        <dbReference type="Proteomes" id="UP000030742"/>
    </source>
</evidence>